<dbReference type="InterPro" id="IPR012675">
    <property type="entry name" value="Beta-grasp_dom_sf"/>
</dbReference>
<dbReference type="Gene3D" id="3.10.20.30">
    <property type="match status" value="1"/>
</dbReference>
<comment type="caution">
    <text evidence="1">The sequence shown here is derived from an EMBL/GenBank/DDBJ whole genome shotgun (WGS) entry which is preliminary data.</text>
</comment>
<dbReference type="RefSeq" id="WP_109969480.1">
    <property type="nucleotide sequence ID" value="NZ_CP176093.1"/>
</dbReference>
<name>A0A2V2N027_9EURY</name>
<dbReference type="OrthoDB" id="106066at2157"/>
<dbReference type="SUPFAM" id="SSF54285">
    <property type="entry name" value="MoaD/ThiS"/>
    <property type="match status" value="1"/>
</dbReference>
<sequence>MKIIFPDGHEREIASRGRTIEAIIQEQGLNPLELLVSRDGEIIPEDTIGNESDSIRLIRISHGG</sequence>
<dbReference type="AlphaFoldDB" id="A0A2V2N027"/>
<keyword evidence="2" id="KW-1185">Reference proteome</keyword>
<gene>
    <name evidence="1" type="ORF">DK846_13480</name>
</gene>
<proteinExistence type="predicted"/>
<accession>A0A2V2N027</accession>
<dbReference type="Proteomes" id="UP000245657">
    <property type="component" value="Unassembled WGS sequence"/>
</dbReference>
<reference evidence="1 2" key="1">
    <citation type="submission" date="2018-05" db="EMBL/GenBank/DDBJ databases">
        <title>Draft genome of Methanospirillum lacunae Ki8-1.</title>
        <authorList>
            <person name="Dueholm M.S."/>
            <person name="Nielsen P.H."/>
            <person name="Bakmann L.F."/>
            <person name="Otzen D.E."/>
        </authorList>
    </citation>
    <scope>NUCLEOTIDE SEQUENCE [LARGE SCALE GENOMIC DNA]</scope>
    <source>
        <strain evidence="1 2">Ki8-1</strain>
    </source>
</reference>
<dbReference type="GeneID" id="97547350"/>
<dbReference type="InterPro" id="IPR016155">
    <property type="entry name" value="Mopterin_synth/thiamin_S_b"/>
</dbReference>
<evidence type="ECO:0000313" key="1">
    <source>
        <dbReference type="EMBL" id="PWR70986.1"/>
    </source>
</evidence>
<dbReference type="EMBL" id="QGMY01000009">
    <property type="protein sequence ID" value="PWR70986.1"/>
    <property type="molecule type" value="Genomic_DNA"/>
</dbReference>
<organism evidence="1 2">
    <name type="scientific">Methanospirillum lacunae</name>
    <dbReference type="NCBI Taxonomy" id="668570"/>
    <lineage>
        <taxon>Archaea</taxon>
        <taxon>Methanobacteriati</taxon>
        <taxon>Methanobacteriota</taxon>
        <taxon>Stenosarchaea group</taxon>
        <taxon>Methanomicrobia</taxon>
        <taxon>Methanomicrobiales</taxon>
        <taxon>Methanospirillaceae</taxon>
        <taxon>Methanospirillum</taxon>
    </lineage>
</organism>
<evidence type="ECO:0000313" key="2">
    <source>
        <dbReference type="Proteomes" id="UP000245657"/>
    </source>
</evidence>
<protein>
    <submittedName>
        <fullName evidence="1">Thiamine S protein</fullName>
    </submittedName>
</protein>